<protein>
    <submittedName>
        <fullName evidence="2">Uncharacterized protein</fullName>
    </submittedName>
</protein>
<evidence type="ECO:0000313" key="3">
    <source>
        <dbReference type="Proteomes" id="UP001190700"/>
    </source>
</evidence>
<gene>
    <name evidence="2" type="ORF">CYMTET_46409</name>
</gene>
<keyword evidence="1" id="KW-0812">Transmembrane</keyword>
<dbReference type="InterPro" id="IPR038770">
    <property type="entry name" value="Na+/solute_symporter_sf"/>
</dbReference>
<keyword evidence="1" id="KW-1133">Transmembrane helix</keyword>
<accession>A0AAE0BXF2</accession>
<name>A0AAE0BXF2_9CHLO</name>
<dbReference type="Gene3D" id="1.20.1530.20">
    <property type="match status" value="1"/>
</dbReference>
<sequence>MSGVNFEDILGMTFFILMIWFVGRIFKAGNCSPIVGEIFVGVALGPNGLDIVPLFNDEDCAVHRHLLASESHVSPATSFTSTR</sequence>
<organism evidence="2 3">
    <name type="scientific">Cymbomonas tetramitiformis</name>
    <dbReference type="NCBI Taxonomy" id="36881"/>
    <lineage>
        <taxon>Eukaryota</taxon>
        <taxon>Viridiplantae</taxon>
        <taxon>Chlorophyta</taxon>
        <taxon>Pyramimonadophyceae</taxon>
        <taxon>Pyramimonadales</taxon>
        <taxon>Pyramimonadaceae</taxon>
        <taxon>Cymbomonas</taxon>
    </lineage>
</organism>
<evidence type="ECO:0000256" key="1">
    <source>
        <dbReference type="SAM" id="Phobius"/>
    </source>
</evidence>
<feature type="transmembrane region" description="Helical" evidence="1">
    <location>
        <begin position="6"/>
        <end position="26"/>
    </location>
</feature>
<keyword evidence="3" id="KW-1185">Reference proteome</keyword>
<dbReference type="EMBL" id="LGRX02032477">
    <property type="protein sequence ID" value="KAK3243963.1"/>
    <property type="molecule type" value="Genomic_DNA"/>
</dbReference>
<proteinExistence type="predicted"/>
<comment type="caution">
    <text evidence="2">The sequence shown here is derived from an EMBL/GenBank/DDBJ whole genome shotgun (WGS) entry which is preliminary data.</text>
</comment>
<evidence type="ECO:0000313" key="2">
    <source>
        <dbReference type="EMBL" id="KAK3243963.1"/>
    </source>
</evidence>
<reference evidence="2 3" key="1">
    <citation type="journal article" date="2015" name="Genome Biol. Evol.">
        <title>Comparative Genomics of a Bacterivorous Green Alga Reveals Evolutionary Causalities and Consequences of Phago-Mixotrophic Mode of Nutrition.</title>
        <authorList>
            <person name="Burns J.A."/>
            <person name="Paasch A."/>
            <person name="Narechania A."/>
            <person name="Kim E."/>
        </authorList>
    </citation>
    <scope>NUCLEOTIDE SEQUENCE [LARGE SCALE GENOMIC DNA]</scope>
    <source>
        <strain evidence="2 3">PLY_AMNH</strain>
    </source>
</reference>
<dbReference type="Proteomes" id="UP001190700">
    <property type="component" value="Unassembled WGS sequence"/>
</dbReference>
<keyword evidence="1" id="KW-0472">Membrane</keyword>
<dbReference type="AlphaFoldDB" id="A0AAE0BXF2"/>